<proteinExistence type="predicted"/>
<dbReference type="Gene3D" id="3.90.1140.10">
    <property type="entry name" value="Cyclic phosphodiesterase"/>
    <property type="match status" value="1"/>
</dbReference>
<dbReference type="Pfam" id="PF13563">
    <property type="entry name" value="2_5_RNA_ligase2"/>
    <property type="match status" value="1"/>
</dbReference>
<keyword evidence="1" id="KW-0436">Ligase</keyword>
<protein>
    <submittedName>
        <fullName evidence="1">2'-5' RNA ligase</fullName>
    </submittedName>
</protein>
<dbReference type="InterPro" id="IPR009097">
    <property type="entry name" value="Cyclic_Pdiesterase"/>
</dbReference>
<keyword evidence="2" id="KW-1185">Reference proteome</keyword>
<sequence>MVIPARPVHNSPAYRGRMALAVCLLFDRRSDRILRGLWDRLEDLGVPTLKSHTHGRHVPHLSLAVLREWQHDEVRKAVESLPDDGPVNLHFDGLGSFRRGRAWLVPAVSADVLQRQERAVSALNETGADLHRHYQPGLWVPHCTLAPRVPLVVLPILAAAVYDVLPLETTADHAALIDSSTGQLWPLTHLP</sequence>
<accession>A0ABY2BG63</accession>
<dbReference type="EMBL" id="SLWM01000011">
    <property type="protein sequence ID" value="TCO18996.1"/>
    <property type="molecule type" value="Genomic_DNA"/>
</dbReference>
<comment type="caution">
    <text evidence="1">The sequence shown here is derived from an EMBL/GenBank/DDBJ whole genome shotgun (WGS) entry which is preliminary data.</text>
</comment>
<evidence type="ECO:0000313" key="2">
    <source>
        <dbReference type="Proteomes" id="UP000295818"/>
    </source>
</evidence>
<dbReference type="Proteomes" id="UP000295818">
    <property type="component" value="Unassembled WGS sequence"/>
</dbReference>
<gene>
    <name evidence="1" type="ORF">EV644_111234</name>
</gene>
<dbReference type="SUPFAM" id="SSF55144">
    <property type="entry name" value="LigT-like"/>
    <property type="match status" value="1"/>
</dbReference>
<name>A0ABY2BG63_9ACTN</name>
<organism evidence="1 2">
    <name type="scientific">Kribbella orskensis</name>
    <dbReference type="NCBI Taxonomy" id="2512216"/>
    <lineage>
        <taxon>Bacteria</taxon>
        <taxon>Bacillati</taxon>
        <taxon>Actinomycetota</taxon>
        <taxon>Actinomycetes</taxon>
        <taxon>Propionibacteriales</taxon>
        <taxon>Kribbellaceae</taxon>
        <taxon>Kribbella</taxon>
    </lineage>
</organism>
<dbReference type="GO" id="GO:0016874">
    <property type="term" value="F:ligase activity"/>
    <property type="evidence" value="ECO:0007669"/>
    <property type="project" value="UniProtKB-KW"/>
</dbReference>
<reference evidence="1 2" key="1">
    <citation type="journal article" date="2015" name="Stand. Genomic Sci.">
        <title>Genomic Encyclopedia of Bacterial and Archaeal Type Strains, Phase III: the genomes of soil and plant-associated and newly described type strains.</title>
        <authorList>
            <person name="Whitman W.B."/>
            <person name="Woyke T."/>
            <person name="Klenk H.P."/>
            <person name="Zhou Y."/>
            <person name="Lilburn T.G."/>
            <person name="Beck B.J."/>
            <person name="De Vos P."/>
            <person name="Vandamme P."/>
            <person name="Eisen J.A."/>
            <person name="Garrity G."/>
            <person name="Hugenholtz P."/>
            <person name="Kyrpides N.C."/>
        </authorList>
    </citation>
    <scope>NUCLEOTIDE SEQUENCE [LARGE SCALE GENOMIC DNA]</scope>
    <source>
        <strain evidence="1 2">VKM Ac-2538</strain>
    </source>
</reference>
<evidence type="ECO:0000313" key="1">
    <source>
        <dbReference type="EMBL" id="TCO18996.1"/>
    </source>
</evidence>